<dbReference type="GO" id="GO:0030163">
    <property type="term" value="P:protein catabolic process"/>
    <property type="evidence" value="ECO:0007669"/>
    <property type="project" value="TreeGrafter"/>
</dbReference>
<dbReference type="GO" id="GO:0016887">
    <property type="term" value="F:ATP hydrolysis activity"/>
    <property type="evidence" value="ECO:0007669"/>
    <property type="project" value="InterPro"/>
</dbReference>
<evidence type="ECO:0000256" key="2">
    <source>
        <dbReference type="ARBA" id="ARBA00010044"/>
    </source>
</evidence>
<dbReference type="GO" id="GO:0046872">
    <property type="term" value="F:metal ion binding"/>
    <property type="evidence" value="ECO:0007669"/>
    <property type="project" value="UniProtKB-KW"/>
</dbReference>
<name>A0AA48IAH8_9FIRM</name>
<reference evidence="9" key="1">
    <citation type="journal article" date="2023" name="ISME J.">
        <title>Emergence of putative energy parasites within Clostridia revealed by genome analysis of a novel endosymbiotic clade.</title>
        <authorList>
            <person name="Takahashi K."/>
            <person name="Kuwahara H."/>
            <person name="Horikawa Y."/>
            <person name="Izawa K."/>
            <person name="Kato D."/>
            <person name="Inagaki T."/>
            <person name="Yuki M."/>
            <person name="Ohkuma M."/>
            <person name="Hongoh Y."/>
        </authorList>
    </citation>
    <scope>NUCLEOTIDE SEQUENCE</scope>
    <source>
        <strain evidence="9">RsTa-C01</strain>
    </source>
</reference>
<dbReference type="InterPro" id="IPR037219">
    <property type="entry name" value="Peptidase_M41-like"/>
</dbReference>
<dbReference type="Gene3D" id="3.40.50.300">
    <property type="entry name" value="P-loop containing nucleotide triphosphate hydrolases"/>
    <property type="match status" value="2"/>
</dbReference>
<dbReference type="Pfam" id="PF17862">
    <property type="entry name" value="AAA_lid_3"/>
    <property type="match status" value="2"/>
</dbReference>
<dbReference type="PANTHER" id="PTHR23076:SF97">
    <property type="entry name" value="ATP-DEPENDENT ZINC METALLOPROTEASE YME1L1"/>
    <property type="match status" value="1"/>
</dbReference>
<dbReference type="InterPro" id="IPR041569">
    <property type="entry name" value="AAA_lid_3"/>
</dbReference>
<dbReference type="Pfam" id="PF01434">
    <property type="entry name" value="Peptidase_M41"/>
    <property type="match status" value="1"/>
</dbReference>
<gene>
    <name evidence="9" type="ORF">RsTaC01_1058</name>
</gene>
<evidence type="ECO:0000259" key="8">
    <source>
        <dbReference type="SMART" id="SM00382"/>
    </source>
</evidence>
<dbReference type="EMBL" id="AP027925">
    <property type="protein sequence ID" value="BED93098.1"/>
    <property type="molecule type" value="Genomic_DNA"/>
</dbReference>
<evidence type="ECO:0000256" key="6">
    <source>
        <dbReference type="ARBA" id="ARBA00022833"/>
    </source>
</evidence>
<evidence type="ECO:0000313" key="9">
    <source>
        <dbReference type="EMBL" id="BED93098.1"/>
    </source>
</evidence>
<dbReference type="Gene3D" id="1.10.8.60">
    <property type="match status" value="2"/>
</dbReference>
<proteinExistence type="inferred from homology"/>
<dbReference type="InterPro" id="IPR003593">
    <property type="entry name" value="AAA+_ATPase"/>
</dbReference>
<keyword evidence="5" id="KW-0378">Hydrolase</keyword>
<accession>A0AA48IAH8</accession>
<dbReference type="GO" id="GO:0005524">
    <property type="term" value="F:ATP binding"/>
    <property type="evidence" value="ECO:0007669"/>
    <property type="project" value="InterPro"/>
</dbReference>
<dbReference type="SMART" id="SM00382">
    <property type="entry name" value="AAA"/>
    <property type="match status" value="2"/>
</dbReference>
<comment type="cofactor">
    <cofactor evidence="1">
        <name>Zn(2+)</name>
        <dbReference type="ChEBI" id="CHEBI:29105"/>
    </cofactor>
</comment>
<dbReference type="PANTHER" id="PTHR23076">
    <property type="entry name" value="METALLOPROTEASE M41 FTSH"/>
    <property type="match status" value="1"/>
</dbReference>
<feature type="domain" description="AAA+ ATPase" evidence="8">
    <location>
        <begin position="335"/>
        <end position="477"/>
    </location>
</feature>
<dbReference type="Proteomes" id="UP001335720">
    <property type="component" value="Chromosome"/>
</dbReference>
<dbReference type="InterPro" id="IPR000642">
    <property type="entry name" value="Peptidase_M41"/>
</dbReference>
<evidence type="ECO:0000256" key="3">
    <source>
        <dbReference type="ARBA" id="ARBA00022670"/>
    </source>
</evidence>
<evidence type="ECO:0000256" key="5">
    <source>
        <dbReference type="ARBA" id="ARBA00022801"/>
    </source>
</evidence>
<dbReference type="Pfam" id="PF00004">
    <property type="entry name" value="AAA"/>
    <property type="match status" value="2"/>
</dbReference>
<dbReference type="GO" id="GO:0004176">
    <property type="term" value="F:ATP-dependent peptidase activity"/>
    <property type="evidence" value="ECO:0007669"/>
    <property type="project" value="InterPro"/>
</dbReference>
<keyword evidence="6" id="KW-0862">Zinc</keyword>
<keyword evidence="4" id="KW-0479">Metal-binding</keyword>
<evidence type="ECO:0000256" key="7">
    <source>
        <dbReference type="ARBA" id="ARBA00023049"/>
    </source>
</evidence>
<comment type="similarity">
    <text evidence="2">In the C-terminal section; belongs to the peptidase M41 family.</text>
</comment>
<dbReference type="GO" id="GO:0006508">
    <property type="term" value="P:proteolysis"/>
    <property type="evidence" value="ECO:0007669"/>
    <property type="project" value="UniProtKB-KW"/>
</dbReference>
<protein>
    <submittedName>
        <fullName evidence="9">ATP-dependent zinc metalloprotease FtsH</fullName>
    </submittedName>
</protein>
<dbReference type="KEGG" id="ptrh:RsTaC01_1058"/>
<feature type="domain" description="AAA+ ATPase" evidence="8">
    <location>
        <begin position="82"/>
        <end position="207"/>
    </location>
</feature>
<dbReference type="GO" id="GO:0005886">
    <property type="term" value="C:plasma membrane"/>
    <property type="evidence" value="ECO:0007669"/>
    <property type="project" value="TreeGrafter"/>
</dbReference>
<keyword evidence="7 9" id="KW-0482">Metalloprotease</keyword>
<evidence type="ECO:0000256" key="4">
    <source>
        <dbReference type="ARBA" id="ARBA00022723"/>
    </source>
</evidence>
<dbReference type="InterPro" id="IPR003959">
    <property type="entry name" value="ATPase_AAA_core"/>
</dbReference>
<sequence>MLSEILSIFAIVFSTISSVLGFMNFFNKNSTREPAISKVLCGNSTVLPITFDQVIGLETVIQEIRDIIFFLENPGVIPNFNFSKSIFLYGPSGTGKSLIGKAFCSTKFEGINYFYINSSDINSIESTEKFKSELRKSVEKKPTVVFVANIERISNQQVQQILLNLLAEVCDELNDRLVIIATTSKPQLLSMEVIGKFDETIKIDLPNIDNREKILNLHSKNIRLDSDVDMRRIAEITENFSGSGLKILLAESAISAFKNHSAIVHQQDILEALNKFPVFGKTNSDVSENSQFSTIIPKLKFEDIGGYIEEKEHVLDTLDYYKQPEKYKQIGVNKPPRSFLFYGPAGTGKTSISEAISSNLSELNNNKCIIITICGSDFINKYVGEGAARMRELFDYARNLTELGYVVVIRIEEIDAILKKISDHDNNEQRQTLKEFLYQMDQNPSIILIGTTNITLNDFDPPALRRFIEQIEIKLPNLNDRKEIIQIYVKKVKISQNIDLEQIALKTQGFSGADIEKLFNSAAILAVKADHCMIEQEDIDEAFLIVILGFEHKSLALSNEEKRRTAIHELGHALIAIICKTKDIITISIKPRGDAQGYIWSVPKLFSYYSQNKEDFLSNIYELLGGLAFEELFYGSFSAGARSDLEKSTEITHYMIVHCGFSEYGIAQKINEKDPLIQKEVIKVMNEYKEKTTNMLRPYKSKVEGAINHLLKYGNISQEELMNFIGEQSALLSSAS</sequence>
<keyword evidence="3" id="KW-0645">Protease</keyword>
<dbReference type="SUPFAM" id="SSF52540">
    <property type="entry name" value="P-loop containing nucleoside triphosphate hydrolases"/>
    <property type="match status" value="2"/>
</dbReference>
<organism evidence="9">
    <name type="scientific">Candidatus Paraimprobicoccus trichonymphae</name>
    <dbReference type="NCBI Taxonomy" id="3033793"/>
    <lineage>
        <taxon>Bacteria</taxon>
        <taxon>Bacillati</taxon>
        <taxon>Bacillota</taxon>
        <taxon>Clostridia</taxon>
        <taxon>Candidatus Paraimprobicoccus</taxon>
    </lineage>
</organism>
<evidence type="ECO:0000256" key="1">
    <source>
        <dbReference type="ARBA" id="ARBA00001947"/>
    </source>
</evidence>
<dbReference type="Gene3D" id="1.20.58.760">
    <property type="entry name" value="Peptidase M41"/>
    <property type="match status" value="1"/>
</dbReference>
<dbReference type="SUPFAM" id="SSF140990">
    <property type="entry name" value="FtsH protease domain-like"/>
    <property type="match status" value="1"/>
</dbReference>
<dbReference type="InterPro" id="IPR027417">
    <property type="entry name" value="P-loop_NTPase"/>
</dbReference>
<dbReference type="GO" id="GO:0004222">
    <property type="term" value="F:metalloendopeptidase activity"/>
    <property type="evidence" value="ECO:0007669"/>
    <property type="project" value="InterPro"/>
</dbReference>
<dbReference type="AlphaFoldDB" id="A0AA48IAH8"/>